<feature type="binding site" description="axial binding residue" evidence="13">
    <location>
        <position position="185"/>
    </location>
    <ligand>
        <name>heme</name>
        <dbReference type="ChEBI" id="CHEBI:30413"/>
    </ligand>
    <ligandPart>
        <name>Fe</name>
        <dbReference type="ChEBI" id="CHEBI:18248"/>
    </ligandPart>
</feature>
<evidence type="ECO:0000256" key="11">
    <source>
        <dbReference type="ARBA" id="ARBA00023033"/>
    </source>
</evidence>
<dbReference type="GO" id="GO:0005506">
    <property type="term" value="F:iron ion binding"/>
    <property type="evidence" value="ECO:0007669"/>
    <property type="project" value="InterPro"/>
</dbReference>
<dbReference type="PROSITE" id="PS00086">
    <property type="entry name" value="CYTOCHROME_P450"/>
    <property type="match status" value="1"/>
</dbReference>
<comment type="cofactor">
    <cofactor evidence="1 13">
        <name>heme</name>
        <dbReference type="ChEBI" id="CHEBI:30413"/>
    </cofactor>
</comment>
<dbReference type="PANTHER" id="PTHR24291">
    <property type="entry name" value="CYTOCHROME P450 FAMILY 4"/>
    <property type="match status" value="1"/>
</dbReference>
<dbReference type="GO" id="GO:0004497">
    <property type="term" value="F:monooxygenase activity"/>
    <property type="evidence" value="ECO:0007669"/>
    <property type="project" value="UniProtKB-KW"/>
</dbReference>
<proteinExistence type="inferred from homology"/>
<dbReference type="Pfam" id="PF00067">
    <property type="entry name" value="p450"/>
    <property type="match status" value="1"/>
</dbReference>
<dbReference type="AlphaFoldDB" id="A0A1B6EKA3"/>
<evidence type="ECO:0000256" key="1">
    <source>
        <dbReference type="ARBA" id="ARBA00001971"/>
    </source>
</evidence>
<name>A0A1B6EKA3_9HEMI</name>
<sequence length="238" mass="26980">MRKGISPPDQYNERLAGINLLDVVYDNLPVITEDHDWRHELGTLAIAGVDTIHEALSLLLVTLGNYPDVQNKVFMEIQEVMGDLDRDVTVKDTNAMTYLNQVILESLRLNGSIPAIIRKATKDIKLVGCTLPAGSRIIIALQAMGFDKEQFPNPKQFLPERFSPEKQKERHNYAFLPFSAGPRNCIGKSYAMLMMKTVLVHVLRRLRVTSHTKLSDIKYDLKVVLHHTTPILVSFHPR</sequence>
<evidence type="ECO:0000256" key="10">
    <source>
        <dbReference type="ARBA" id="ARBA00023004"/>
    </source>
</evidence>
<protein>
    <recommendedName>
        <fullName evidence="16">Cytochrome P450</fullName>
    </recommendedName>
</protein>
<dbReference type="InterPro" id="IPR002401">
    <property type="entry name" value="Cyt_P450_E_grp-I"/>
</dbReference>
<organism evidence="15">
    <name type="scientific">Cuerna arida</name>
    <dbReference type="NCBI Taxonomy" id="1464854"/>
    <lineage>
        <taxon>Eukaryota</taxon>
        <taxon>Metazoa</taxon>
        <taxon>Ecdysozoa</taxon>
        <taxon>Arthropoda</taxon>
        <taxon>Hexapoda</taxon>
        <taxon>Insecta</taxon>
        <taxon>Pterygota</taxon>
        <taxon>Neoptera</taxon>
        <taxon>Paraneoptera</taxon>
        <taxon>Hemiptera</taxon>
        <taxon>Auchenorrhyncha</taxon>
        <taxon>Membracoidea</taxon>
        <taxon>Cicadellidae</taxon>
        <taxon>Cicadellinae</taxon>
        <taxon>Proconiini</taxon>
        <taxon>Cuerna</taxon>
    </lineage>
</organism>
<keyword evidence="9 14" id="KW-0560">Oxidoreductase</keyword>
<dbReference type="PRINTS" id="PR00385">
    <property type="entry name" value="P450"/>
</dbReference>
<evidence type="ECO:0000256" key="7">
    <source>
        <dbReference type="ARBA" id="ARBA00022824"/>
    </source>
</evidence>
<dbReference type="InterPro" id="IPR017972">
    <property type="entry name" value="Cyt_P450_CS"/>
</dbReference>
<evidence type="ECO:0000256" key="4">
    <source>
        <dbReference type="ARBA" id="ARBA00010617"/>
    </source>
</evidence>
<evidence type="ECO:0000256" key="14">
    <source>
        <dbReference type="RuleBase" id="RU000461"/>
    </source>
</evidence>
<evidence type="ECO:0000256" key="13">
    <source>
        <dbReference type="PIRSR" id="PIRSR602401-1"/>
    </source>
</evidence>
<accession>A0A1B6EKA3</accession>
<keyword evidence="11 14" id="KW-0503">Monooxygenase</keyword>
<dbReference type="Gene3D" id="1.10.630.10">
    <property type="entry name" value="Cytochrome P450"/>
    <property type="match status" value="1"/>
</dbReference>
<evidence type="ECO:0000256" key="12">
    <source>
        <dbReference type="ARBA" id="ARBA00023136"/>
    </source>
</evidence>
<evidence type="ECO:0000256" key="5">
    <source>
        <dbReference type="ARBA" id="ARBA00022617"/>
    </source>
</evidence>
<evidence type="ECO:0000256" key="8">
    <source>
        <dbReference type="ARBA" id="ARBA00022848"/>
    </source>
</evidence>
<keyword evidence="7" id="KW-0256">Endoplasmic reticulum</keyword>
<keyword evidence="5 13" id="KW-0349">Heme</keyword>
<evidence type="ECO:0000256" key="3">
    <source>
        <dbReference type="ARBA" id="ARBA00004406"/>
    </source>
</evidence>
<dbReference type="InterPro" id="IPR001128">
    <property type="entry name" value="Cyt_P450"/>
</dbReference>
<evidence type="ECO:0000256" key="2">
    <source>
        <dbReference type="ARBA" id="ARBA00004174"/>
    </source>
</evidence>
<evidence type="ECO:0000256" key="9">
    <source>
        <dbReference type="ARBA" id="ARBA00023002"/>
    </source>
</evidence>
<gene>
    <name evidence="15" type="ORF">g.27440</name>
</gene>
<dbReference type="PANTHER" id="PTHR24291:SF189">
    <property type="entry name" value="CYTOCHROME P450 4C3-RELATED"/>
    <property type="match status" value="1"/>
</dbReference>
<keyword evidence="6 13" id="KW-0479">Metal-binding</keyword>
<comment type="similarity">
    <text evidence="4 14">Belongs to the cytochrome P450 family.</text>
</comment>
<keyword evidence="10 13" id="KW-0408">Iron</keyword>
<dbReference type="InterPro" id="IPR036396">
    <property type="entry name" value="Cyt_P450_sf"/>
</dbReference>
<dbReference type="GO" id="GO:0020037">
    <property type="term" value="F:heme binding"/>
    <property type="evidence" value="ECO:0007669"/>
    <property type="project" value="InterPro"/>
</dbReference>
<dbReference type="PRINTS" id="PR00463">
    <property type="entry name" value="EP450I"/>
</dbReference>
<comment type="subcellular location">
    <subcellularLocation>
        <location evidence="3">Endoplasmic reticulum membrane</location>
        <topology evidence="3">Peripheral membrane protein</topology>
    </subcellularLocation>
    <subcellularLocation>
        <location evidence="2">Microsome membrane</location>
        <topology evidence="2">Peripheral membrane protein</topology>
    </subcellularLocation>
</comment>
<dbReference type="InterPro" id="IPR050196">
    <property type="entry name" value="Cytochrome_P450_Monoox"/>
</dbReference>
<dbReference type="EMBL" id="GECZ01031447">
    <property type="protein sequence ID" value="JAS38322.1"/>
    <property type="molecule type" value="Transcribed_RNA"/>
</dbReference>
<evidence type="ECO:0008006" key="16">
    <source>
        <dbReference type="Google" id="ProtNLM"/>
    </source>
</evidence>
<evidence type="ECO:0000256" key="6">
    <source>
        <dbReference type="ARBA" id="ARBA00022723"/>
    </source>
</evidence>
<dbReference type="GO" id="GO:0016705">
    <property type="term" value="F:oxidoreductase activity, acting on paired donors, with incorporation or reduction of molecular oxygen"/>
    <property type="evidence" value="ECO:0007669"/>
    <property type="project" value="InterPro"/>
</dbReference>
<evidence type="ECO:0000313" key="15">
    <source>
        <dbReference type="EMBL" id="JAS38322.1"/>
    </source>
</evidence>
<reference evidence="15" key="1">
    <citation type="submission" date="2015-11" db="EMBL/GenBank/DDBJ databases">
        <title>De novo transcriptome assembly of four potential Pierce s Disease insect vectors from Arizona vineyards.</title>
        <authorList>
            <person name="Tassone E.E."/>
        </authorList>
    </citation>
    <scope>NUCLEOTIDE SEQUENCE</scope>
</reference>
<dbReference type="GO" id="GO:0005789">
    <property type="term" value="C:endoplasmic reticulum membrane"/>
    <property type="evidence" value="ECO:0007669"/>
    <property type="project" value="UniProtKB-SubCell"/>
</dbReference>
<keyword evidence="12" id="KW-0472">Membrane</keyword>
<dbReference type="SUPFAM" id="SSF48264">
    <property type="entry name" value="Cytochrome P450"/>
    <property type="match status" value="1"/>
</dbReference>
<keyword evidence="8" id="KW-0492">Microsome</keyword>